<keyword evidence="3" id="KW-1185">Reference proteome</keyword>
<evidence type="ECO:0000256" key="1">
    <source>
        <dbReference type="SAM" id="MobiDB-lite"/>
    </source>
</evidence>
<sequence>MNGYSKIRFVSTAKSKSVDFTDVFSPPQTPKPITNTDSSPVSQTQTQTQQPTKESKNKGVHDPISRKENEDDVGKRFGVILSRNCSTSSTASQRFKTDKQNTSLESAVMRAFSMRRSTSVSEGYCRIYDQNDPTLCSPTDDDAHLNMQRKSKKKRRGNKILRVCKSLFGM</sequence>
<accession>A0A7J6X284</accession>
<evidence type="ECO:0000313" key="2">
    <source>
        <dbReference type="EMBL" id="KAF5202985.1"/>
    </source>
</evidence>
<feature type="compositionally biased region" description="Polar residues" evidence="1">
    <location>
        <begin position="31"/>
        <end position="42"/>
    </location>
</feature>
<proteinExistence type="predicted"/>
<dbReference type="EMBL" id="JABWDY010007378">
    <property type="protein sequence ID" value="KAF5202985.1"/>
    <property type="molecule type" value="Genomic_DNA"/>
</dbReference>
<dbReference type="Proteomes" id="UP000554482">
    <property type="component" value="Unassembled WGS sequence"/>
</dbReference>
<dbReference type="PANTHER" id="PTHR38386:SF7">
    <property type="entry name" value="TOPOISOMERASE 1-ASSOCIATED FACTOR 1"/>
    <property type="match status" value="1"/>
</dbReference>
<organism evidence="2 3">
    <name type="scientific">Thalictrum thalictroides</name>
    <name type="common">Rue-anemone</name>
    <name type="synonym">Anemone thalictroides</name>
    <dbReference type="NCBI Taxonomy" id="46969"/>
    <lineage>
        <taxon>Eukaryota</taxon>
        <taxon>Viridiplantae</taxon>
        <taxon>Streptophyta</taxon>
        <taxon>Embryophyta</taxon>
        <taxon>Tracheophyta</taxon>
        <taxon>Spermatophyta</taxon>
        <taxon>Magnoliopsida</taxon>
        <taxon>Ranunculales</taxon>
        <taxon>Ranunculaceae</taxon>
        <taxon>Thalictroideae</taxon>
        <taxon>Thalictrum</taxon>
    </lineage>
</organism>
<dbReference type="OrthoDB" id="1931397at2759"/>
<feature type="compositionally biased region" description="Basic and acidic residues" evidence="1">
    <location>
        <begin position="53"/>
        <end position="75"/>
    </location>
</feature>
<feature type="region of interest" description="Disordered" evidence="1">
    <location>
        <begin position="18"/>
        <end position="75"/>
    </location>
</feature>
<evidence type="ECO:0000313" key="3">
    <source>
        <dbReference type="Proteomes" id="UP000554482"/>
    </source>
</evidence>
<protein>
    <submittedName>
        <fullName evidence="2">Uncharacterized protein</fullName>
    </submittedName>
</protein>
<comment type="caution">
    <text evidence="2">The sequence shown here is derived from an EMBL/GenBank/DDBJ whole genome shotgun (WGS) entry which is preliminary data.</text>
</comment>
<dbReference type="PANTHER" id="PTHR38386">
    <property type="entry name" value="OS05G0426900 PROTEIN"/>
    <property type="match status" value="1"/>
</dbReference>
<reference evidence="2 3" key="1">
    <citation type="submission" date="2020-06" db="EMBL/GenBank/DDBJ databases">
        <title>Transcriptomic and genomic resources for Thalictrum thalictroides and T. hernandezii: Facilitating candidate gene discovery in an emerging model plant lineage.</title>
        <authorList>
            <person name="Arias T."/>
            <person name="Riano-Pachon D.M."/>
            <person name="Di Stilio V.S."/>
        </authorList>
    </citation>
    <scope>NUCLEOTIDE SEQUENCE [LARGE SCALE GENOMIC DNA]</scope>
    <source>
        <strain evidence="3">cv. WT478/WT964</strain>
        <tissue evidence="2">Leaves</tissue>
    </source>
</reference>
<dbReference type="AlphaFoldDB" id="A0A7J6X284"/>
<gene>
    <name evidence="2" type="ORF">FRX31_007430</name>
</gene>
<name>A0A7J6X284_THATH</name>